<dbReference type="CDD" id="cd12240">
    <property type="entry name" value="RRM_NCBP2"/>
    <property type="match status" value="1"/>
</dbReference>
<dbReference type="EMBL" id="JADGJH010003518">
    <property type="protein sequence ID" value="KAJ3090401.1"/>
    <property type="molecule type" value="Genomic_DNA"/>
</dbReference>
<dbReference type="GO" id="GO:0000339">
    <property type="term" value="F:RNA cap binding"/>
    <property type="evidence" value="ECO:0007669"/>
    <property type="project" value="InterPro"/>
</dbReference>
<evidence type="ECO:0000256" key="8">
    <source>
        <dbReference type="ARBA" id="ARBA00023187"/>
    </source>
</evidence>
<reference evidence="14" key="1">
    <citation type="submission" date="2020-05" db="EMBL/GenBank/DDBJ databases">
        <title>Phylogenomic resolution of chytrid fungi.</title>
        <authorList>
            <person name="Stajich J.E."/>
            <person name="Amses K."/>
            <person name="Simmons R."/>
            <person name="Seto K."/>
            <person name="Myers J."/>
            <person name="Bonds A."/>
            <person name="Quandt C.A."/>
            <person name="Barry K."/>
            <person name="Liu P."/>
            <person name="Grigoriev I."/>
            <person name="Longcore J.E."/>
            <person name="James T.Y."/>
        </authorList>
    </citation>
    <scope>NUCLEOTIDE SEQUENCE</scope>
    <source>
        <strain evidence="14">JEL0513</strain>
    </source>
</reference>
<keyword evidence="8 11" id="KW-0508">mRNA splicing</keyword>
<dbReference type="Proteomes" id="UP001211907">
    <property type="component" value="Unassembled WGS sequence"/>
</dbReference>
<gene>
    <name evidence="14" type="primary">CBC2</name>
    <name evidence="14" type="ORF">HK100_007457</name>
</gene>
<organism evidence="14 15">
    <name type="scientific">Physocladia obscura</name>
    <dbReference type="NCBI Taxonomy" id="109957"/>
    <lineage>
        <taxon>Eukaryota</taxon>
        <taxon>Fungi</taxon>
        <taxon>Fungi incertae sedis</taxon>
        <taxon>Chytridiomycota</taxon>
        <taxon>Chytridiomycota incertae sedis</taxon>
        <taxon>Chytridiomycetes</taxon>
        <taxon>Chytridiales</taxon>
        <taxon>Chytriomycetaceae</taxon>
        <taxon>Physocladia</taxon>
    </lineage>
</organism>
<comment type="similarity">
    <text evidence="2 11">Belongs to the RRM NCBP2 family.</text>
</comment>
<feature type="compositionally biased region" description="Polar residues" evidence="12">
    <location>
        <begin position="212"/>
        <end position="226"/>
    </location>
</feature>
<feature type="region of interest" description="Disordered" evidence="12">
    <location>
        <begin position="144"/>
        <end position="170"/>
    </location>
</feature>
<dbReference type="GO" id="GO:0005846">
    <property type="term" value="C:nuclear cap binding complex"/>
    <property type="evidence" value="ECO:0007669"/>
    <property type="project" value="InterPro"/>
</dbReference>
<evidence type="ECO:0000256" key="5">
    <source>
        <dbReference type="ARBA" id="ARBA00022664"/>
    </source>
</evidence>
<comment type="caution">
    <text evidence="14">The sequence shown here is derived from an EMBL/GenBank/DDBJ whole genome shotgun (WGS) entry which is preliminary data.</text>
</comment>
<dbReference type="GO" id="GO:0051028">
    <property type="term" value="P:mRNA transport"/>
    <property type="evidence" value="ECO:0007669"/>
    <property type="project" value="UniProtKB-KW"/>
</dbReference>
<comment type="subcellular location">
    <subcellularLocation>
        <location evidence="1 11">Nucleus</location>
    </subcellularLocation>
</comment>
<evidence type="ECO:0000256" key="10">
    <source>
        <dbReference type="PROSITE-ProRule" id="PRU00176"/>
    </source>
</evidence>
<dbReference type="InterPro" id="IPR035979">
    <property type="entry name" value="RBD_domain_sf"/>
</dbReference>
<dbReference type="PANTHER" id="PTHR18847">
    <property type="entry name" value="20 KD NUCLEAR CAP BINDING PROTEIN"/>
    <property type="match status" value="1"/>
</dbReference>
<dbReference type="InterPro" id="IPR027157">
    <property type="entry name" value="NCBP2"/>
</dbReference>
<dbReference type="SMART" id="SM00360">
    <property type="entry name" value="RRM"/>
    <property type="match status" value="1"/>
</dbReference>
<keyword evidence="15" id="KW-1185">Reference proteome</keyword>
<feature type="domain" description="RRM" evidence="13">
    <location>
        <begin position="39"/>
        <end position="117"/>
    </location>
</feature>
<dbReference type="PANTHER" id="PTHR18847:SF0">
    <property type="entry name" value="NUCLEAR CAP-BINDING PROTEIN SUBUNIT 2"/>
    <property type="match status" value="1"/>
</dbReference>
<dbReference type="AlphaFoldDB" id="A0AAD5SPE4"/>
<name>A0AAD5SPE4_9FUNG</name>
<keyword evidence="7 10" id="KW-0694">RNA-binding</keyword>
<dbReference type="InterPro" id="IPR000504">
    <property type="entry name" value="RRM_dom"/>
</dbReference>
<dbReference type="GO" id="GO:0006401">
    <property type="term" value="P:RNA catabolic process"/>
    <property type="evidence" value="ECO:0007669"/>
    <property type="project" value="UniProtKB-ARBA"/>
</dbReference>
<evidence type="ECO:0000256" key="1">
    <source>
        <dbReference type="ARBA" id="ARBA00004123"/>
    </source>
</evidence>
<evidence type="ECO:0000256" key="3">
    <source>
        <dbReference type="ARBA" id="ARBA00019878"/>
    </source>
</evidence>
<feature type="region of interest" description="Disordered" evidence="12">
    <location>
        <begin position="212"/>
        <end position="265"/>
    </location>
</feature>
<evidence type="ECO:0000313" key="15">
    <source>
        <dbReference type="Proteomes" id="UP001211907"/>
    </source>
</evidence>
<dbReference type="GO" id="GO:0005634">
    <property type="term" value="C:nucleus"/>
    <property type="evidence" value="ECO:0007669"/>
    <property type="project" value="UniProtKB-SubCell"/>
</dbReference>
<evidence type="ECO:0000256" key="9">
    <source>
        <dbReference type="ARBA" id="ARBA00023242"/>
    </source>
</evidence>
<feature type="compositionally biased region" description="Acidic residues" evidence="12">
    <location>
        <begin position="235"/>
        <end position="245"/>
    </location>
</feature>
<evidence type="ECO:0000313" key="14">
    <source>
        <dbReference type="EMBL" id="KAJ3090401.1"/>
    </source>
</evidence>
<accession>A0AAD5SPE4</accession>
<sequence length="265" mass="30575">MVKQHRKSLFPSLAAPSSYFDRKYKGTRQDFFNAQATSATLYIGNLSFFTTEEQIYELFTKCGPIKRIIMGLDRQRRTPCGFCFVEYFHHVSALHCMQFINGTKLDDRLIRTDIDPGFTNDRQYGRGKSGGQVRDEYRKDYDAGRGGWGATNAANNIEEDDDDGRGGDYELDFHTYEQQQDLRFAKQTETYNSAGVGVPMGARDDFYQANRTTNTPAAQETQSFPSYRSKRREREDEDDDADGYIDEFGRHRPNPRFRAERGEDD</sequence>
<evidence type="ECO:0000256" key="2">
    <source>
        <dbReference type="ARBA" id="ARBA00010725"/>
    </source>
</evidence>
<evidence type="ECO:0000256" key="4">
    <source>
        <dbReference type="ARBA" id="ARBA00022448"/>
    </source>
</evidence>
<dbReference type="GO" id="GO:0045292">
    <property type="term" value="P:mRNA cis splicing, via spliceosome"/>
    <property type="evidence" value="ECO:0007669"/>
    <property type="project" value="InterPro"/>
</dbReference>
<evidence type="ECO:0000259" key="13">
    <source>
        <dbReference type="PROSITE" id="PS50102"/>
    </source>
</evidence>
<dbReference type="Gene3D" id="3.30.70.330">
    <property type="match status" value="1"/>
</dbReference>
<keyword evidence="5 11" id="KW-0507">mRNA processing</keyword>
<evidence type="ECO:0000256" key="6">
    <source>
        <dbReference type="ARBA" id="ARBA00022816"/>
    </source>
</evidence>
<dbReference type="FunFam" id="3.30.70.330:FF:000538">
    <property type="entry name" value="Nuclear cap-binding protein subunit 2"/>
    <property type="match status" value="1"/>
</dbReference>
<dbReference type="InterPro" id="IPR012677">
    <property type="entry name" value="Nucleotide-bd_a/b_plait_sf"/>
</dbReference>
<evidence type="ECO:0000256" key="11">
    <source>
        <dbReference type="RuleBase" id="RU364036"/>
    </source>
</evidence>
<dbReference type="Pfam" id="PF00076">
    <property type="entry name" value="RRM_1"/>
    <property type="match status" value="1"/>
</dbReference>
<protein>
    <recommendedName>
        <fullName evidence="3 11">Nuclear cap-binding protein subunit 2</fullName>
    </recommendedName>
    <alternativeName>
        <fullName evidence="11">20 kDa nuclear cap-binding protein</fullName>
    </alternativeName>
</protein>
<keyword evidence="4" id="KW-0813">Transport</keyword>
<proteinExistence type="inferred from homology"/>
<evidence type="ECO:0000256" key="12">
    <source>
        <dbReference type="SAM" id="MobiDB-lite"/>
    </source>
</evidence>
<dbReference type="SUPFAM" id="SSF54928">
    <property type="entry name" value="RNA-binding domain, RBD"/>
    <property type="match status" value="1"/>
</dbReference>
<dbReference type="InterPro" id="IPR034148">
    <property type="entry name" value="NCBP2_RRM"/>
</dbReference>
<keyword evidence="6" id="KW-0509">mRNA transport</keyword>
<dbReference type="PROSITE" id="PS50102">
    <property type="entry name" value="RRM"/>
    <property type="match status" value="1"/>
</dbReference>
<keyword evidence="9 11" id="KW-0539">Nucleus</keyword>
<evidence type="ECO:0000256" key="7">
    <source>
        <dbReference type="ARBA" id="ARBA00022884"/>
    </source>
</evidence>